<evidence type="ECO:0000313" key="21">
    <source>
        <dbReference type="EMBL" id="CDP34998.1"/>
    </source>
</evidence>
<dbReference type="InterPro" id="IPR013785">
    <property type="entry name" value="Aldolase_TIM"/>
</dbReference>
<dbReference type="SUPFAM" id="SSF55856">
    <property type="entry name" value="Cytochrome b5-like heme/steroid binding domain"/>
    <property type="match status" value="1"/>
</dbReference>
<keyword evidence="10 17" id="KW-0408">Iron</keyword>
<feature type="domain" description="FMN hydroxy acid dehydrogenase" evidence="20">
    <location>
        <begin position="101"/>
        <end position="469"/>
    </location>
</feature>
<evidence type="ECO:0000256" key="18">
    <source>
        <dbReference type="SAM" id="MobiDB-lite"/>
    </source>
</evidence>
<protein>
    <recommendedName>
        <fullName evidence="16">L-lactate dehydrogenase (cytochrome)</fullName>
        <ecNumber evidence="15">1.1.2.3</ecNumber>
    </recommendedName>
</protein>
<dbReference type="SMART" id="SM01117">
    <property type="entry name" value="Cyt-b5"/>
    <property type="match status" value="1"/>
</dbReference>
<name>A0A060T205_BLAAD</name>
<evidence type="ECO:0000256" key="14">
    <source>
        <dbReference type="ARBA" id="ARBA00061589"/>
    </source>
</evidence>
<evidence type="ECO:0000256" key="11">
    <source>
        <dbReference type="ARBA" id="ARBA00023128"/>
    </source>
</evidence>
<dbReference type="PROSITE" id="PS50255">
    <property type="entry name" value="CYTOCHROME_B5_2"/>
    <property type="match status" value="1"/>
</dbReference>
<dbReference type="EC" id="1.1.2.3" evidence="15"/>
<evidence type="ECO:0000256" key="8">
    <source>
        <dbReference type="ARBA" id="ARBA00022723"/>
    </source>
</evidence>
<dbReference type="InterPro" id="IPR000262">
    <property type="entry name" value="FMN-dep_DH"/>
</dbReference>
<dbReference type="Pfam" id="PF01070">
    <property type="entry name" value="FMN_dh"/>
    <property type="match status" value="1"/>
</dbReference>
<comment type="catalytic activity">
    <reaction evidence="12">
        <text>(S)-lactate + 2 Fe(III)-[cytochrome c] = 2 Fe(II)-[cytochrome c] + pyruvate + 2 H(+)</text>
        <dbReference type="Rhea" id="RHEA:19909"/>
        <dbReference type="Rhea" id="RHEA-COMP:10350"/>
        <dbReference type="Rhea" id="RHEA-COMP:14399"/>
        <dbReference type="ChEBI" id="CHEBI:15361"/>
        <dbReference type="ChEBI" id="CHEBI:15378"/>
        <dbReference type="ChEBI" id="CHEBI:16651"/>
        <dbReference type="ChEBI" id="CHEBI:29033"/>
        <dbReference type="ChEBI" id="CHEBI:29034"/>
        <dbReference type="EC" id="1.1.2.3"/>
    </reaction>
    <physiologicalReaction direction="left-to-right" evidence="12">
        <dbReference type="Rhea" id="RHEA:19910"/>
    </physiologicalReaction>
</comment>
<evidence type="ECO:0000259" key="19">
    <source>
        <dbReference type="PROSITE" id="PS50255"/>
    </source>
</evidence>
<dbReference type="InterPro" id="IPR037396">
    <property type="entry name" value="FMN_HAD"/>
</dbReference>
<gene>
    <name evidence="21" type="ORF">GNLVRS02_ARAD1C25322g</name>
</gene>
<dbReference type="InterPro" id="IPR037458">
    <property type="entry name" value="L-MDH/L-LDH_FMN-bd"/>
</dbReference>
<dbReference type="InterPro" id="IPR001199">
    <property type="entry name" value="Cyt_B5-like_heme/steroid-bd"/>
</dbReference>
<sequence length="478" mass="51763">MTGLISFEEVSKHKSADSCWVVIRDTVYDVTSFLSKHPGGARAILRLAGKDATEEFELIHPDGTLKDNMSKLTIVGQIDPASAKPQQEPTQPKSAGSGALPALEAQLNIDDFEKTAKQTVSSKAWAYYYSASDDLVSKVLNNTIYSKVLLRPRVFVDVTKCDTSSSIQGYKTNLPVFVSPAAMARLAHDSGERGIAQACGRQGALQMISNNASMKFEDIVASPVDEGQKFMFQLYVQNDRAVSEQQLKRVFGTGRCAGIVLTLDAPTPGKREADERIKNDGATFSESSGLGGNKPPSSSEGLGKSLFAGTAADLTWKTTLPWLVKQVPRNTPIILKGVQAFEDALLAAEHPYVTGIILSNHGGRAMDSSQPPLLVLQEIRTYAPEVFDKLEVYVDGGIRRGTDVVKALCLGAKQVGIGRAALYSLAGYGSQGVERVLQILREEIETTMRLLGARSIDDLGPHCINTRQLDAMLYQPKL</sequence>
<proteinExistence type="inferred from homology"/>
<evidence type="ECO:0000256" key="6">
    <source>
        <dbReference type="ARBA" id="ARBA00022630"/>
    </source>
</evidence>
<evidence type="ECO:0000256" key="10">
    <source>
        <dbReference type="ARBA" id="ARBA00023004"/>
    </source>
</evidence>
<dbReference type="PROSITE" id="PS51349">
    <property type="entry name" value="FMN_HYDROXY_ACID_DH_2"/>
    <property type="match status" value="1"/>
</dbReference>
<feature type="region of interest" description="Disordered" evidence="18">
    <location>
        <begin position="267"/>
        <end position="302"/>
    </location>
</feature>
<dbReference type="PhylomeDB" id="A0A060T205"/>
<evidence type="ECO:0000259" key="20">
    <source>
        <dbReference type="PROSITE" id="PS51349"/>
    </source>
</evidence>
<evidence type="ECO:0000256" key="5">
    <source>
        <dbReference type="ARBA" id="ARBA00022617"/>
    </source>
</evidence>
<dbReference type="CDD" id="cd02922">
    <property type="entry name" value="FCB2_FMN"/>
    <property type="match status" value="1"/>
</dbReference>
<evidence type="ECO:0000256" key="2">
    <source>
        <dbReference type="ARBA" id="ARBA00001970"/>
    </source>
</evidence>
<feature type="compositionally biased region" description="Basic and acidic residues" evidence="18">
    <location>
        <begin position="269"/>
        <end position="279"/>
    </location>
</feature>
<dbReference type="PANTHER" id="PTHR10578">
    <property type="entry name" value="S -2-HYDROXY-ACID OXIDASE-RELATED"/>
    <property type="match status" value="1"/>
</dbReference>
<dbReference type="Pfam" id="PF00173">
    <property type="entry name" value="Cyt-b5"/>
    <property type="match status" value="1"/>
</dbReference>
<dbReference type="InterPro" id="IPR018506">
    <property type="entry name" value="Cyt_B5_heme-BS"/>
</dbReference>
<dbReference type="Gene3D" id="3.20.20.70">
    <property type="entry name" value="Aldolase class I"/>
    <property type="match status" value="1"/>
</dbReference>
<comment type="subcellular location">
    <subcellularLocation>
        <location evidence="3">Mitochondrion intermembrane space</location>
    </subcellularLocation>
</comment>
<evidence type="ECO:0000256" key="17">
    <source>
        <dbReference type="RuleBase" id="RU362121"/>
    </source>
</evidence>
<comment type="cofactor">
    <cofactor evidence="1">
        <name>FMN</name>
        <dbReference type="ChEBI" id="CHEBI:58210"/>
    </cofactor>
</comment>
<dbReference type="GO" id="GO:0046872">
    <property type="term" value="F:metal ion binding"/>
    <property type="evidence" value="ECO:0007669"/>
    <property type="project" value="UniProtKB-UniRule"/>
</dbReference>
<comment type="subunit">
    <text evidence="4">Homotetramer.</text>
</comment>
<accession>A0A060T205</accession>
<evidence type="ECO:0000256" key="12">
    <source>
        <dbReference type="ARBA" id="ARBA00052399"/>
    </source>
</evidence>
<comment type="similarity">
    <text evidence="14">In the N-terminal section; belongs to the cytochrome b5 family.</text>
</comment>
<comment type="similarity">
    <text evidence="13">In the C-terminal section; belongs to the FMN-dependent alpha-hydroxy acid dehydrogenase family.</text>
</comment>
<keyword evidence="8 17" id="KW-0479">Metal-binding</keyword>
<comment type="cofactor">
    <cofactor evidence="2">
        <name>heme b</name>
        <dbReference type="ChEBI" id="CHEBI:60344"/>
    </cofactor>
</comment>
<evidence type="ECO:0000256" key="9">
    <source>
        <dbReference type="ARBA" id="ARBA00023002"/>
    </source>
</evidence>
<dbReference type="PROSITE" id="PS00191">
    <property type="entry name" value="CYTOCHROME_B5_1"/>
    <property type="match status" value="1"/>
</dbReference>
<dbReference type="SUPFAM" id="SSF51395">
    <property type="entry name" value="FMN-linked oxidoreductases"/>
    <property type="match status" value="1"/>
</dbReference>
<evidence type="ECO:0000256" key="3">
    <source>
        <dbReference type="ARBA" id="ARBA00004569"/>
    </source>
</evidence>
<dbReference type="PRINTS" id="PR00363">
    <property type="entry name" value="CYTOCHROMEB5"/>
</dbReference>
<dbReference type="GO" id="GO:0005758">
    <property type="term" value="C:mitochondrial intermembrane space"/>
    <property type="evidence" value="ECO:0007669"/>
    <property type="project" value="UniProtKB-SubCell"/>
</dbReference>
<feature type="domain" description="Cytochrome b5 heme-binding" evidence="19">
    <location>
        <begin position="2"/>
        <end position="79"/>
    </location>
</feature>
<dbReference type="InterPro" id="IPR036400">
    <property type="entry name" value="Cyt_B5-like_heme/steroid_sf"/>
</dbReference>
<keyword evidence="6" id="KW-0285">Flavoprotein</keyword>
<dbReference type="GO" id="GO:0004460">
    <property type="term" value="F:L-lactate dehydrogenase (cytochrome) activity"/>
    <property type="evidence" value="ECO:0007669"/>
    <property type="project" value="UniProtKB-EC"/>
</dbReference>
<comment type="similarity">
    <text evidence="17">Belongs to the cytochrome b5 family.</text>
</comment>
<dbReference type="EMBL" id="HG937693">
    <property type="protein sequence ID" value="CDP34998.1"/>
    <property type="molecule type" value="Genomic_DNA"/>
</dbReference>
<evidence type="ECO:0000256" key="1">
    <source>
        <dbReference type="ARBA" id="ARBA00001917"/>
    </source>
</evidence>
<evidence type="ECO:0000256" key="15">
    <source>
        <dbReference type="ARBA" id="ARBA00066458"/>
    </source>
</evidence>
<dbReference type="Gene3D" id="3.10.120.10">
    <property type="entry name" value="Cytochrome b5-like heme/steroid binding domain"/>
    <property type="match status" value="1"/>
</dbReference>
<dbReference type="GO" id="GO:0020037">
    <property type="term" value="F:heme binding"/>
    <property type="evidence" value="ECO:0007669"/>
    <property type="project" value="UniProtKB-UniRule"/>
</dbReference>
<reference evidence="21" key="2">
    <citation type="submission" date="2014-06" db="EMBL/GenBank/DDBJ databases">
        <title>The complete genome of Blastobotrys (Arxula) adeninivorans LS3 - a yeast of biotechnological interest.</title>
        <authorList>
            <person name="Kunze G."/>
            <person name="Gaillardin C."/>
            <person name="Czernicka M."/>
            <person name="Durrens P."/>
            <person name="Martin T."/>
            <person name="Boer E."/>
            <person name="Gabaldon T."/>
            <person name="Cruz J."/>
            <person name="Talla E."/>
            <person name="Marck C."/>
            <person name="Goffeau A."/>
            <person name="Barbe V."/>
            <person name="Baret P."/>
            <person name="Baronian K."/>
            <person name="Beier S."/>
            <person name="Bleykasten C."/>
            <person name="Bode R."/>
            <person name="Casaregola S."/>
            <person name="Despons L."/>
            <person name="Fairhead C."/>
            <person name="Giersberg M."/>
            <person name="Gierski P."/>
            <person name="Hahnel U."/>
            <person name="Hartmann A."/>
            <person name="Jankowska D."/>
            <person name="Jubin C."/>
            <person name="Jung P."/>
            <person name="Lafontaine I."/>
            <person name="Leh-Louis V."/>
            <person name="Lemaire M."/>
            <person name="Marcet-Houben M."/>
            <person name="Mascher M."/>
            <person name="Morel G."/>
            <person name="Richard G.-F."/>
            <person name="Riechen J."/>
            <person name="Sacerdot C."/>
            <person name="Sarkar A."/>
            <person name="Savel G."/>
            <person name="Schacherer J."/>
            <person name="Sherman D."/>
            <person name="Straub M.-L."/>
            <person name="Stein N."/>
            <person name="Thierry A."/>
            <person name="Trautwein-Schult A."/>
            <person name="Westhof E."/>
            <person name="Worch S."/>
            <person name="Dujon B."/>
            <person name="Souciet J.-L."/>
            <person name="Wincker P."/>
            <person name="Scholz U."/>
            <person name="Neuveglise N."/>
        </authorList>
    </citation>
    <scope>NUCLEOTIDE SEQUENCE</scope>
    <source>
        <strain evidence="21">LS3</strain>
    </source>
</reference>
<reference evidence="21" key="1">
    <citation type="submission" date="2014-02" db="EMBL/GenBank/DDBJ databases">
        <authorList>
            <person name="Genoscope - CEA"/>
        </authorList>
    </citation>
    <scope>NUCLEOTIDE SEQUENCE</scope>
    <source>
        <strain evidence="21">LS3</strain>
    </source>
</reference>
<dbReference type="FunFam" id="3.20.20.70:FF:000062">
    <property type="entry name" value="Cytochrome b2, mitochondrial, putative"/>
    <property type="match status" value="1"/>
</dbReference>
<dbReference type="PANTHER" id="PTHR10578:SF82">
    <property type="entry name" value="CYTOCHROME B2, PUTATIVE (AFU_ORTHOLOGUE AFUA_1G07200)-RELATED"/>
    <property type="match status" value="1"/>
</dbReference>
<keyword evidence="9" id="KW-0560">Oxidoreductase</keyword>
<keyword evidence="5 17" id="KW-0349">Heme</keyword>
<keyword evidence="7" id="KW-0288">FMN</keyword>
<dbReference type="AlphaFoldDB" id="A0A060T205"/>
<evidence type="ECO:0000256" key="16">
    <source>
        <dbReference type="ARBA" id="ARBA00068515"/>
    </source>
</evidence>
<keyword evidence="11" id="KW-0496">Mitochondrion</keyword>
<evidence type="ECO:0000256" key="7">
    <source>
        <dbReference type="ARBA" id="ARBA00022643"/>
    </source>
</evidence>
<evidence type="ECO:0000256" key="4">
    <source>
        <dbReference type="ARBA" id="ARBA00011881"/>
    </source>
</evidence>
<organism evidence="21">
    <name type="scientific">Blastobotrys adeninivorans</name>
    <name type="common">Yeast</name>
    <name type="synonym">Arxula adeninivorans</name>
    <dbReference type="NCBI Taxonomy" id="409370"/>
    <lineage>
        <taxon>Eukaryota</taxon>
        <taxon>Fungi</taxon>
        <taxon>Dikarya</taxon>
        <taxon>Ascomycota</taxon>
        <taxon>Saccharomycotina</taxon>
        <taxon>Dipodascomycetes</taxon>
        <taxon>Dipodascales</taxon>
        <taxon>Trichomonascaceae</taxon>
        <taxon>Blastobotrys</taxon>
    </lineage>
</organism>
<evidence type="ECO:0000256" key="13">
    <source>
        <dbReference type="ARBA" id="ARBA00061137"/>
    </source>
</evidence>